<feature type="coiled-coil region" evidence="1">
    <location>
        <begin position="119"/>
        <end position="153"/>
    </location>
</feature>
<reference evidence="3" key="1">
    <citation type="submission" date="2016-10" db="EMBL/GenBank/DDBJ databases">
        <authorList>
            <person name="Benchimol M."/>
            <person name="Almeida L.G."/>
            <person name="Vasconcelos A.T."/>
            <person name="Perreira-Neves A."/>
            <person name="Rosa I.A."/>
            <person name="Tasca T."/>
            <person name="Bogo M.R."/>
            <person name="de Souza W."/>
        </authorList>
    </citation>
    <scope>NUCLEOTIDE SEQUENCE [LARGE SCALE GENOMIC DNA]</scope>
    <source>
        <strain evidence="3">K</strain>
    </source>
</reference>
<evidence type="ECO:0000313" key="3">
    <source>
        <dbReference type="EMBL" id="OHS93355.1"/>
    </source>
</evidence>
<feature type="coiled-coil region" evidence="1">
    <location>
        <begin position="256"/>
        <end position="283"/>
    </location>
</feature>
<name>A0A1J4J6S3_9EUKA</name>
<evidence type="ECO:0000256" key="2">
    <source>
        <dbReference type="SAM" id="MobiDB-lite"/>
    </source>
</evidence>
<feature type="compositionally biased region" description="Pro residues" evidence="2">
    <location>
        <begin position="301"/>
        <end position="323"/>
    </location>
</feature>
<feature type="compositionally biased region" description="Polar residues" evidence="2">
    <location>
        <begin position="197"/>
        <end position="216"/>
    </location>
</feature>
<sequence length="781" mass="89968">MALRIFGKNFWEFWEKVDCVIVSDFIGFKNFCIMLKLRLNFHLTNKFTLLAFRIQNFCTLVKKIDFKMKKANFTRFVQEGRLIEFQFEPEPMRDVLNEILQLLANNDSRISTIESEISGYASKKEIEQLEEKNQQLQKNLDDVSAKYDKLISDFGEKFDKKLEEMSKFVEDSNSVLLVDVRRYMQSQIDDVMKFLDNSRNNGNESNVPRNDNNNDQGLSDLILKDINELRKTVETKINSDQLKAELLPIFHDLKRVDEHDADLLTLKVSLEELTQNLTNLDSNMKKPGTRVEVVVQKPIQPAAPPPKREVPPPPARPPRPTLEPLPINSETTHSFSLSQAQIQDLLHQHSQVQRILSTPFFQQPLEETASIDRQVRRLNEMTNNYKYSLEEVVNKMSSIEEKLNQAIAQNNIKHLQVVQDVEQIRSYADRLKEQLSVLSGKDYTKQFEELNSKLDSVHKEVNDVNDKADKKNKVVRPDIRYVERTLPPLQTQSDIDQVTNDNDNFGLLDSSESPHNSKHGSMVRIPPISKQNPDELGNNVPSPSLTPEQLSYRTSKGSTMREDYSIKIFRTPMSRNSNNNATVSQILAAPTFSIEEIQEKVDHAIKASIAGFLERSKLETQKEVEKALKVVDQVSAKIEQKIDREFVERLFNKFRVVVSDLKDKIDQIQCTFLGWVTREELEEVLERFVEQLQEVKDTAGASSKYKCLLCGRPRTHISGMIVNDMLKSDLDEEMMDSEPPVQQKVTKRSGSRIQTPKTPKRSQNPMPRDVIQFLTSTDARK</sequence>
<dbReference type="Proteomes" id="UP000179807">
    <property type="component" value="Unassembled WGS sequence"/>
</dbReference>
<comment type="caution">
    <text evidence="3">The sequence shown here is derived from an EMBL/GenBank/DDBJ whole genome shotgun (WGS) entry which is preliminary data.</text>
</comment>
<protein>
    <submittedName>
        <fullName evidence="3">Uncharacterized protein</fullName>
    </submittedName>
</protein>
<dbReference type="OrthoDB" id="10631653at2759"/>
<proteinExistence type="predicted"/>
<feature type="region of interest" description="Disordered" evidence="2">
    <location>
        <begin position="195"/>
        <end position="216"/>
    </location>
</feature>
<feature type="region of interest" description="Disordered" evidence="2">
    <location>
        <begin position="506"/>
        <end position="557"/>
    </location>
</feature>
<evidence type="ECO:0000256" key="1">
    <source>
        <dbReference type="SAM" id="Coils"/>
    </source>
</evidence>
<evidence type="ECO:0000313" key="4">
    <source>
        <dbReference type="Proteomes" id="UP000179807"/>
    </source>
</evidence>
<feature type="region of interest" description="Disordered" evidence="2">
    <location>
        <begin position="733"/>
        <end position="781"/>
    </location>
</feature>
<organism evidence="3 4">
    <name type="scientific">Tritrichomonas foetus</name>
    <dbReference type="NCBI Taxonomy" id="1144522"/>
    <lineage>
        <taxon>Eukaryota</taxon>
        <taxon>Metamonada</taxon>
        <taxon>Parabasalia</taxon>
        <taxon>Tritrichomonadida</taxon>
        <taxon>Tritrichomonadidae</taxon>
        <taxon>Tritrichomonas</taxon>
    </lineage>
</organism>
<feature type="compositionally biased region" description="Polar residues" evidence="2">
    <location>
        <begin position="539"/>
        <end position="557"/>
    </location>
</feature>
<gene>
    <name evidence="3" type="ORF">TRFO_40349</name>
</gene>
<dbReference type="AlphaFoldDB" id="A0A1J4J6S3"/>
<accession>A0A1J4J6S3</accession>
<keyword evidence="4" id="KW-1185">Reference proteome</keyword>
<dbReference type="RefSeq" id="XP_068346492.1">
    <property type="nucleotide sequence ID" value="XM_068513150.1"/>
</dbReference>
<keyword evidence="1" id="KW-0175">Coiled coil</keyword>
<dbReference type="VEuPathDB" id="TrichDB:TRFO_40349"/>
<dbReference type="EMBL" id="MLAK01001409">
    <property type="protein sequence ID" value="OHS93355.1"/>
    <property type="molecule type" value="Genomic_DNA"/>
</dbReference>
<feature type="region of interest" description="Disordered" evidence="2">
    <location>
        <begin position="297"/>
        <end position="329"/>
    </location>
</feature>
<dbReference type="GeneID" id="94847854"/>
<feature type="compositionally biased region" description="Polar residues" evidence="2">
    <location>
        <begin position="751"/>
        <end position="765"/>
    </location>
</feature>